<sequence>MASSSSSNLQFRFHQIKPLEHLPKPAEAKAFLTRLANDSGIMHVMQKHGYSIGVLTELAPHEYPELLGLNTNKGQIISLRIRTNAYDGFRLYSDVRKVLVHELTHCVWGDHDDNFKKLNSQHNREVLEFERAQKAGTHSLSGITGDVYEPEASSGIDSGAIGAHSQVLGGGGRRLGGAEITSNALTREERRARILDATTKRLQLEEKDIEEMCGNAEAGGSSS</sequence>
<proteinExistence type="predicted"/>
<dbReference type="STRING" id="930990.A0A067MWG7"/>
<dbReference type="InParanoid" id="A0A067MWG7"/>
<dbReference type="GO" id="GO:0070628">
    <property type="term" value="F:proteasome binding"/>
    <property type="evidence" value="ECO:0007669"/>
    <property type="project" value="TreeGrafter"/>
</dbReference>
<organism evidence="2 3">
    <name type="scientific">Botryobasidium botryosum (strain FD-172 SS1)</name>
    <dbReference type="NCBI Taxonomy" id="930990"/>
    <lineage>
        <taxon>Eukaryota</taxon>
        <taxon>Fungi</taxon>
        <taxon>Dikarya</taxon>
        <taxon>Basidiomycota</taxon>
        <taxon>Agaricomycotina</taxon>
        <taxon>Agaricomycetes</taxon>
        <taxon>Cantharellales</taxon>
        <taxon>Botryobasidiaceae</taxon>
        <taxon>Botryobasidium</taxon>
    </lineage>
</organism>
<dbReference type="OrthoDB" id="49605at2759"/>
<dbReference type="PANTHER" id="PTHR47795">
    <property type="entry name" value="UBIQUITIN AND WLM DOMAIN-CONTAINING METALLOPROTEASE SPCC1442.07C"/>
    <property type="match status" value="1"/>
</dbReference>
<reference evidence="3" key="1">
    <citation type="journal article" date="2014" name="Proc. Natl. Acad. Sci. U.S.A.">
        <title>Extensive sampling of basidiomycete genomes demonstrates inadequacy of the white-rot/brown-rot paradigm for wood decay fungi.</title>
        <authorList>
            <person name="Riley R."/>
            <person name="Salamov A.A."/>
            <person name="Brown D.W."/>
            <person name="Nagy L.G."/>
            <person name="Floudas D."/>
            <person name="Held B.W."/>
            <person name="Levasseur A."/>
            <person name="Lombard V."/>
            <person name="Morin E."/>
            <person name="Otillar R."/>
            <person name="Lindquist E.A."/>
            <person name="Sun H."/>
            <person name="LaButti K.M."/>
            <person name="Schmutz J."/>
            <person name="Jabbour D."/>
            <person name="Luo H."/>
            <person name="Baker S.E."/>
            <person name="Pisabarro A.G."/>
            <person name="Walton J.D."/>
            <person name="Blanchette R.A."/>
            <person name="Henrissat B."/>
            <person name="Martin F."/>
            <person name="Cullen D."/>
            <person name="Hibbett D.S."/>
            <person name="Grigoriev I.V."/>
        </authorList>
    </citation>
    <scope>NUCLEOTIDE SEQUENCE [LARGE SCALE GENOMIC DNA]</scope>
    <source>
        <strain evidence="3">FD-172 SS1</strain>
    </source>
</reference>
<protein>
    <recommendedName>
        <fullName evidence="1">WLM domain-containing protein</fullName>
    </recommendedName>
</protein>
<name>A0A067MWG7_BOTB1</name>
<accession>A0A067MWG7</accession>
<evidence type="ECO:0000259" key="1">
    <source>
        <dbReference type="PROSITE" id="PS51397"/>
    </source>
</evidence>
<dbReference type="PROSITE" id="PS51397">
    <property type="entry name" value="WLM"/>
    <property type="match status" value="1"/>
</dbReference>
<gene>
    <name evidence="2" type="ORF">BOTBODRAFT_27516</name>
</gene>
<evidence type="ECO:0000313" key="3">
    <source>
        <dbReference type="Proteomes" id="UP000027195"/>
    </source>
</evidence>
<dbReference type="EMBL" id="KL198018">
    <property type="protein sequence ID" value="KDQ20098.1"/>
    <property type="molecule type" value="Genomic_DNA"/>
</dbReference>
<dbReference type="InterPro" id="IPR013536">
    <property type="entry name" value="WLM_dom"/>
</dbReference>
<keyword evidence="3" id="KW-1185">Reference proteome</keyword>
<dbReference type="PANTHER" id="PTHR47795:SF1">
    <property type="entry name" value="DNA-DEPENDENT METALLOPROTEASE WSS1 HOMOLOG 2"/>
    <property type="match status" value="1"/>
</dbReference>
<dbReference type="HOGENOM" id="CLU_108098_0_0_1"/>
<dbReference type="Proteomes" id="UP000027195">
    <property type="component" value="Unassembled WGS sequence"/>
</dbReference>
<feature type="domain" description="WLM" evidence="1">
    <location>
        <begin position="4"/>
        <end position="203"/>
    </location>
</feature>
<dbReference type="Pfam" id="PF08325">
    <property type="entry name" value="WLM"/>
    <property type="match status" value="1"/>
</dbReference>
<dbReference type="AlphaFoldDB" id="A0A067MWG7"/>
<evidence type="ECO:0000313" key="2">
    <source>
        <dbReference type="EMBL" id="KDQ20098.1"/>
    </source>
</evidence>